<protein>
    <submittedName>
        <fullName evidence="1">Uncharacterized protein</fullName>
    </submittedName>
</protein>
<reference evidence="2" key="1">
    <citation type="journal article" date="2024" name="Proc. Natl. Acad. Sci. U.S.A.">
        <title>Extraordinary preservation of gene collinearity over three hundred million years revealed in homosporous lycophytes.</title>
        <authorList>
            <person name="Li C."/>
            <person name="Wickell D."/>
            <person name="Kuo L.Y."/>
            <person name="Chen X."/>
            <person name="Nie B."/>
            <person name="Liao X."/>
            <person name="Peng D."/>
            <person name="Ji J."/>
            <person name="Jenkins J."/>
            <person name="Williams M."/>
            <person name="Shu S."/>
            <person name="Plott C."/>
            <person name="Barry K."/>
            <person name="Rajasekar S."/>
            <person name="Grimwood J."/>
            <person name="Han X."/>
            <person name="Sun S."/>
            <person name="Hou Z."/>
            <person name="He W."/>
            <person name="Dai G."/>
            <person name="Sun C."/>
            <person name="Schmutz J."/>
            <person name="Leebens-Mack J.H."/>
            <person name="Li F.W."/>
            <person name="Wang L."/>
        </authorList>
    </citation>
    <scope>NUCLEOTIDE SEQUENCE [LARGE SCALE GENOMIC DNA]</scope>
    <source>
        <strain evidence="2">cv. PW_Plant_1</strain>
    </source>
</reference>
<sequence length="498" mass="55444">MPGIFPYRILASAAKGRKMVTANGMPALVKCDTTQDHILTAQGKTIRKFLPLQAPSVYQNPFIPAMNAEKLAIEPLVDGAKSRGCSAGAYYPDVRHDVSSGSEHEPNSVCLAAMVHEFIEEAPVEAKCGRARCNCRMGTCDGVVEPGEDENEDSKSSFGGELYEILQGLVACISEEEHILLGDVKKTAHLVREQADQICEAEGAECTKGCLKRALVKKLREGGYNAAICKSKSDHHGCFPGGSYQYIDVLLGDPLNKERRLLVDTEFRCQFEIARPTQQYESILQELPLIFVGKPERLQQIVNLMSEAVRASLRKRRMPLPPWRKAEYMRAKWLSPYKRTTNSVYNHQRSSVRLLSDELAHTAIKGFDFGLDFQFTNKLEAHLGRADCKQSQKEMLRSPRLGIKSNTFDEHELSKEVWAAHKPQTNADQITVVTTDWKPPPVSRCRSDKTQNVATLGFILKQAGLTKPLPNPQKPVHLENEKISAISIFSLKQATAVA</sequence>
<name>A0ACC2DYP8_DIPCM</name>
<organism evidence="1 2">
    <name type="scientific">Diphasiastrum complanatum</name>
    <name type="common">Issler's clubmoss</name>
    <name type="synonym">Lycopodium complanatum</name>
    <dbReference type="NCBI Taxonomy" id="34168"/>
    <lineage>
        <taxon>Eukaryota</taxon>
        <taxon>Viridiplantae</taxon>
        <taxon>Streptophyta</taxon>
        <taxon>Embryophyta</taxon>
        <taxon>Tracheophyta</taxon>
        <taxon>Lycopodiopsida</taxon>
        <taxon>Lycopodiales</taxon>
        <taxon>Lycopodiaceae</taxon>
        <taxon>Lycopodioideae</taxon>
        <taxon>Diphasiastrum</taxon>
    </lineage>
</organism>
<gene>
    <name evidence="1" type="ORF">O6H91_04G080600</name>
</gene>
<evidence type="ECO:0000313" key="2">
    <source>
        <dbReference type="Proteomes" id="UP001162992"/>
    </source>
</evidence>
<comment type="caution">
    <text evidence="1">The sequence shown here is derived from an EMBL/GenBank/DDBJ whole genome shotgun (WGS) entry which is preliminary data.</text>
</comment>
<evidence type="ECO:0000313" key="1">
    <source>
        <dbReference type="EMBL" id="KAJ7559344.1"/>
    </source>
</evidence>
<keyword evidence="2" id="KW-1185">Reference proteome</keyword>
<proteinExistence type="predicted"/>
<accession>A0ACC2DYP8</accession>
<dbReference type="Proteomes" id="UP001162992">
    <property type="component" value="Chromosome 4"/>
</dbReference>
<dbReference type="EMBL" id="CM055095">
    <property type="protein sequence ID" value="KAJ7559344.1"/>
    <property type="molecule type" value="Genomic_DNA"/>
</dbReference>